<dbReference type="Proteomes" id="UP000322244">
    <property type="component" value="Unassembled WGS sequence"/>
</dbReference>
<dbReference type="RefSeq" id="WP_149431994.1">
    <property type="nucleotide sequence ID" value="NZ_VLNY01000011.1"/>
</dbReference>
<feature type="region of interest" description="Disordered" evidence="1">
    <location>
        <begin position="484"/>
        <end position="519"/>
    </location>
</feature>
<feature type="compositionally biased region" description="Pro residues" evidence="1">
    <location>
        <begin position="493"/>
        <end position="513"/>
    </location>
</feature>
<proteinExistence type="predicted"/>
<accession>A0A5A7SAC5</accession>
<dbReference type="InterPro" id="IPR036689">
    <property type="entry name" value="ESAT-6-like_sf"/>
</dbReference>
<evidence type="ECO:0000313" key="3">
    <source>
        <dbReference type="Proteomes" id="UP000322244"/>
    </source>
</evidence>
<dbReference type="EMBL" id="VLNY01000011">
    <property type="protein sequence ID" value="KAA0021161.1"/>
    <property type="molecule type" value="Genomic_DNA"/>
</dbReference>
<dbReference type="AlphaFoldDB" id="A0A5A7SAC5"/>
<comment type="caution">
    <text evidence="2">The sequence shown here is derived from an EMBL/GenBank/DDBJ whole genome shotgun (WGS) entry which is preliminary data.</text>
</comment>
<name>A0A5A7SAC5_9NOCA</name>
<sequence>MTLTVSQVEAWQPDGLQAHSSAYAATVAATDSHIQALGDHQSRITESWHGDAANAATDRVHTEQGLASTVSAAVQQLSQAASEASSTTASAKAHLVTVVNSARAAGFEVADSSQVTAAAKMGALAVVGGLAAEIAMLQLQQECATWTVAVVDALSQCEAAAHVAEGHMQTALAALRDAQASLGDAAPGSPAASSKGGLVDLLTGKTSAASADAPAGSLQDILARMQQHQDLARTQASAATFTHVTGRAPTTPADWATANALNPNSYDPKYGGVGAQVRVVKINPVHGQGVVRAAQYIEQRDVSNPDFQHMNPGARELGDNRTADPHFDPEHARVTTYVDYENGVVVMRQNPSVQQDSDGFPGKVEVGSPEGRVWQNSDGSVRIQYSAGNPFAPDAAMRPPFGKDHAMTVNGDLVFQPGPNGVQVNGTRTDYPSMEVYQDQAAGGTRTVVVDPAASGRSLGPATNLEFHHDIGVGGAAFRPFSEWDNQYDVPGNPTPSTPFGPVTNPPSVPVPPIAAGTT</sequence>
<protein>
    <submittedName>
        <fullName evidence="2">Uncharacterized protein</fullName>
    </submittedName>
</protein>
<reference evidence="2 3" key="1">
    <citation type="submission" date="2019-07" db="EMBL/GenBank/DDBJ databases">
        <title>Rhodococcus cavernicolus sp. nov., isolated from a cave.</title>
        <authorList>
            <person name="Lee S.D."/>
        </authorList>
    </citation>
    <scope>NUCLEOTIDE SEQUENCE [LARGE SCALE GENOMIC DNA]</scope>
    <source>
        <strain evidence="2 3">C1-24</strain>
    </source>
</reference>
<organism evidence="2 3">
    <name type="scientific">Antrihabitans cavernicola</name>
    <dbReference type="NCBI Taxonomy" id="2495913"/>
    <lineage>
        <taxon>Bacteria</taxon>
        <taxon>Bacillati</taxon>
        <taxon>Actinomycetota</taxon>
        <taxon>Actinomycetes</taxon>
        <taxon>Mycobacteriales</taxon>
        <taxon>Nocardiaceae</taxon>
        <taxon>Antrihabitans</taxon>
    </lineage>
</organism>
<gene>
    <name evidence="2" type="ORF">FOY51_19790</name>
</gene>
<dbReference type="OrthoDB" id="4509678at2"/>
<dbReference type="SUPFAM" id="SSF140453">
    <property type="entry name" value="EsxAB dimer-like"/>
    <property type="match status" value="1"/>
</dbReference>
<keyword evidence="3" id="KW-1185">Reference proteome</keyword>
<evidence type="ECO:0000313" key="2">
    <source>
        <dbReference type="EMBL" id="KAA0021161.1"/>
    </source>
</evidence>
<evidence type="ECO:0000256" key="1">
    <source>
        <dbReference type="SAM" id="MobiDB-lite"/>
    </source>
</evidence>